<dbReference type="NCBIfam" id="NF003716">
    <property type="entry name" value="PRK05326.1-3"/>
    <property type="match status" value="1"/>
</dbReference>
<dbReference type="InterPro" id="IPR038770">
    <property type="entry name" value="Na+/solute_symporter_sf"/>
</dbReference>
<keyword evidence="4" id="KW-1003">Cell membrane</keyword>
<feature type="transmembrane region" description="Helical" evidence="9">
    <location>
        <begin position="6"/>
        <end position="22"/>
    </location>
</feature>
<reference evidence="11 12" key="1">
    <citation type="submission" date="2014-12" db="EMBL/GenBank/DDBJ databases">
        <title>Genome sequence of Methanobrevibacter arboriphilicus DH1, DSM1125.</title>
        <authorList>
            <person name="Poehlein A."/>
            <person name="Thauer R.K."/>
            <person name="Seedorf H."/>
            <person name="Daniel R."/>
        </authorList>
    </citation>
    <scope>NUCLEOTIDE SEQUENCE [LARGE SCALE GENOMIC DNA]</scope>
    <source>
        <strain evidence="11 12">DH1</strain>
    </source>
</reference>
<feature type="transmembrane region" description="Helical" evidence="9">
    <location>
        <begin position="58"/>
        <end position="78"/>
    </location>
</feature>
<dbReference type="PANTHER" id="PTHR32507">
    <property type="entry name" value="NA(+)/H(+) ANTIPORTER 1"/>
    <property type="match status" value="1"/>
</dbReference>
<evidence type="ECO:0000259" key="10">
    <source>
        <dbReference type="Pfam" id="PF00999"/>
    </source>
</evidence>
<evidence type="ECO:0000256" key="2">
    <source>
        <dbReference type="ARBA" id="ARBA00022448"/>
    </source>
</evidence>
<dbReference type="EMBL" id="JXMW01000001">
    <property type="protein sequence ID" value="OQD59899.1"/>
    <property type="molecule type" value="Genomic_DNA"/>
</dbReference>
<proteinExistence type="predicted"/>
<dbReference type="GO" id="GO:1902600">
    <property type="term" value="P:proton transmembrane transport"/>
    <property type="evidence" value="ECO:0007669"/>
    <property type="project" value="InterPro"/>
</dbReference>
<name>A0A1V6N5F7_METAZ</name>
<sequence>MIDIQLILLAIGSLLLAGVLLSKLSSYIGVPTLIVFLLLGLFFNGNTLFTPSVDSYTYIQYISIFALIIIMFSGGLDTNTKKMKPIASRGAVLATVGVLITAIATGLLIHYLLGIDIVLSLLMGSIISSTDAAAVFSIFRSGKIKLKKNLAETLELESGANDPMAYVLTISFIELLTHPTTSIEGIIFLFLKSLILGAVFGVISGKLSIKLFENVNLDVKGLYPVLLVALAVLTFSISEIVGANGFLAVYIAGIMIGNAKMIKDAKLSNETNTTFFEGLAWLMQVIMFLVLGLFIFPNQLLETAGISIVIAIALMFISRPIAVFTSLIPFKVSLKEKVFLSWTGIKGAVPIVFATYPLVAGIPEAYTIFNVVFFITIISVILQGGTIKFVARKLDLLSTC</sequence>
<evidence type="ECO:0000313" key="12">
    <source>
        <dbReference type="Proteomes" id="UP000191661"/>
    </source>
</evidence>
<feature type="transmembrane region" description="Helical" evidence="9">
    <location>
        <begin position="186"/>
        <end position="205"/>
    </location>
</feature>
<keyword evidence="2" id="KW-0813">Transport</keyword>
<evidence type="ECO:0000256" key="3">
    <source>
        <dbReference type="ARBA" id="ARBA00022449"/>
    </source>
</evidence>
<keyword evidence="7" id="KW-0406">Ion transport</keyword>
<evidence type="ECO:0000256" key="5">
    <source>
        <dbReference type="ARBA" id="ARBA00022692"/>
    </source>
</evidence>
<keyword evidence="3" id="KW-0050">Antiport</keyword>
<feature type="transmembrane region" description="Helical" evidence="9">
    <location>
        <begin position="27"/>
        <end position="46"/>
    </location>
</feature>
<protein>
    <submittedName>
        <fullName evidence="11">K+/H+ antiporter</fullName>
    </submittedName>
</protein>
<dbReference type="GO" id="GO:0015297">
    <property type="term" value="F:antiporter activity"/>
    <property type="evidence" value="ECO:0007669"/>
    <property type="project" value="UniProtKB-KW"/>
</dbReference>
<gene>
    <name evidence="11" type="primary">nhaP2</name>
    <name evidence="11" type="ORF">MBBAR_1c03090</name>
</gene>
<dbReference type="Gene3D" id="1.20.1530.20">
    <property type="match status" value="1"/>
</dbReference>
<comment type="caution">
    <text evidence="11">The sequence shown here is derived from an EMBL/GenBank/DDBJ whole genome shotgun (WGS) entry which is preliminary data.</text>
</comment>
<keyword evidence="8 9" id="KW-0472">Membrane</keyword>
<feature type="transmembrane region" description="Helical" evidence="9">
    <location>
        <begin position="225"/>
        <end position="253"/>
    </location>
</feature>
<dbReference type="RefSeq" id="WP_080459512.1">
    <property type="nucleotide sequence ID" value="NZ_JXMW01000001.1"/>
</dbReference>
<evidence type="ECO:0000256" key="9">
    <source>
        <dbReference type="SAM" id="Phobius"/>
    </source>
</evidence>
<dbReference type="InterPro" id="IPR006153">
    <property type="entry name" value="Cation/H_exchanger_TM"/>
</dbReference>
<evidence type="ECO:0000256" key="6">
    <source>
        <dbReference type="ARBA" id="ARBA00022989"/>
    </source>
</evidence>
<organism evidence="11 12">
    <name type="scientific">Methanobrevibacter arboriphilus JCM 13429 = DSM 1125</name>
    <dbReference type="NCBI Taxonomy" id="1300164"/>
    <lineage>
        <taxon>Archaea</taxon>
        <taxon>Methanobacteriati</taxon>
        <taxon>Methanobacteriota</taxon>
        <taxon>Methanomada group</taxon>
        <taxon>Methanobacteria</taxon>
        <taxon>Methanobacteriales</taxon>
        <taxon>Methanobacteriaceae</taxon>
        <taxon>Methanobrevibacter</taxon>
    </lineage>
</organism>
<dbReference type="NCBIfam" id="NF003715">
    <property type="entry name" value="PRK05326.1-2"/>
    <property type="match status" value="1"/>
</dbReference>
<accession>A0A1V6N5F7</accession>
<feature type="transmembrane region" description="Helical" evidence="9">
    <location>
        <begin position="308"/>
        <end position="327"/>
    </location>
</feature>
<evidence type="ECO:0000256" key="8">
    <source>
        <dbReference type="ARBA" id="ARBA00023136"/>
    </source>
</evidence>
<evidence type="ECO:0000256" key="1">
    <source>
        <dbReference type="ARBA" id="ARBA00004651"/>
    </source>
</evidence>
<evidence type="ECO:0000256" key="4">
    <source>
        <dbReference type="ARBA" id="ARBA00022475"/>
    </source>
</evidence>
<feature type="transmembrane region" description="Helical" evidence="9">
    <location>
        <begin position="274"/>
        <end position="296"/>
    </location>
</feature>
<feature type="transmembrane region" description="Helical" evidence="9">
    <location>
        <begin position="117"/>
        <end position="139"/>
    </location>
</feature>
<comment type="subcellular location">
    <subcellularLocation>
        <location evidence="1">Cell membrane</location>
        <topology evidence="1">Multi-pass membrane protein</topology>
    </subcellularLocation>
</comment>
<feature type="domain" description="Cation/H+ exchanger transmembrane" evidence="10">
    <location>
        <begin position="16"/>
        <end position="392"/>
    </location>
</feature>
<dbReference type="OrthoDB" id="11709at2157"/>
<feature type="transmembrane region" description="Helical" evidence="9">
    <location>
        <begin position="339"/>
        <end position="359"/>
    </location>
</feature>
<dbReference type="PANTHER" id="PTHR32507:SF7">
    <property type="entry name" value="K(+)_H(+) ANTIPORTER NHAP2"/>
    <property type="match status" value="1"/>
</dbReference>
<dbReference type="GO" id="GO:0005886">
    <property type="term" value="C:plasma membrane"/>
    <property type="evidence" value="ECO:0007669"/>
    <property type="project" value="UniProtKB-SubCell"/>
</dbReference>
<keyword evidence="6 9" id="KW-1133">Transmembrane helix</keyword>
<keyword evidence="12" id="KW-1185">Reference proteome</keyword>
<dbReference type="AlphaFoldDB" id="A0A1V6N5F7"/>
<feature type="transmembrane region" description="Helical" evidence="9">
    <location>
        <begin position="365"/>
        <end position="384"/>
    </location>
</feature>
<dbReference type="Pfam" id="PF00999">
    <property type="entry name" value="Na_H_Exchanger"/>
    <property type="match status" value="1"/>
</dbReference>
<evidence type="ECO:0000313" key="11">
    <source>
        <dbReference type="EMBL" id="OQD59899.1"/>
    </source>
</evidence>
<dbReference type="Proteomes" id="UP000191661">
    <property type="component" value="Unassembled WGS sequence"/>
</dbReference>
<keyword evidence="5 9" id="KW-0812">Transmembrane</keyword>
<feature type="transmembrane region" description="Helical" evidence="9">
    <location>
        <begin position="90"/>
        <end position="111"/>
    </location>
</feature>
<evidence type="ECO:0000256" key="7">
    <source>
        <dbReference type="ARBA" id="ARBA00023065"/>
    </source>
</evidence>